<evidence type="ECO:0000313" key="3">
    <source>
        <dbReference type="EMBL" id="SQA92107.1"/>
    </source>
</evidence>
<dbReference type="GO" id="GO:0004803">
    <property type="term" value="F:transposase activity"/>
    <property type="evidence" value="ECO:0007669"/>
    <property type="project" value="InterPro"/>
</dbReference>
<dbReference type="PANTHER" id="PTHR30007">
    <property type="entry name" value="PHP DOMAIN PROTEIN"/>
    <property type="match status" value="1"/>
</dbReference>
<evidence type="ECO:0000313" key="2">
    <source>
        <dbReference type="EMBL" id="SKB74667.1"/>
    </source>
</evidence>
<dbReference type="Proteomes" id="UP000190669">
    <property type="component" value="Unassembled WGS sequence"/>
</dbReference>
<dbReference type="RefSeq" id="WP_228418863.1">
    <property type="nucleotide sequence ID" value="NZ_FUZE01000007.1"/>
</dbReference>
<reference evidence="2 4" key="1">
    <citation type="submission" date="2017-02" db="EMBL/GenBank/DDBJ databases">
        <authorList>
            <person name="Varghese N."/>
            <person name="Submissions S."/>
        </authorList>
    </citation>
    <scope>NUCLEOTIDE SEQUENCE [LARGE SCALE GENOMIC DNA]</scope>
    <source>
        <strain evidence="2 4">DSM 16775</strain>
    </source>
</reference>
<proteinExistence type="predicted"/>
<dbReference type="Proteomes" id="UP000251937">
    <property type="component" value="Unassembled WGS sequence"/>
</dbReference>
<dbReference type="PANTHER" id="PTHR30007:SF0">
    <property type="entry name" value="TRANSPOSASE"/>
    <property type="match status" value="1"/>
</dbReference>
<sequence length="183" mass="21038">MAIGLLLLFKIVKSGDFRFIIVKIKGKSTTRQRSESRGKFGNYGQPKCSLGNSRSLNGYDGGKKIKGIKRHVVVDKNGVLLAVMVSVANVHDSKAALLLMMTLRYLLIPLEVILADGGYRGEIIDEIKIKFNYIIQIVMRSDKKVKEFEPIRKRWVIERTFPWFDNDRKLCRNLMKWFDEAKS</sequence>
<evidence type="ECO:0000313" key="4">
    <source>
        <dbReference type="Proteomes" id="UP000190669"/>
    </source>
</evidence>
<dbReference type="InterPro" id="IPR002559">
    <property type="entry name" value="Transposase_11"/>
</dbReference>
<evidence type="ECO:0000259" key="1">
    <source>
        <dbReference type="Pfam" id="PF01609"/>
    </source>
</evidence>
<dbReference type="GO" id="GO:0003677">
    <property type="term" value="F:DNA binding"/>
    <property type="evidence" value="ECO:0007669"/>
    <property type="project" value="InterPro"/>
</dbReference>
<gene>
    <name evidence="3" type="ORF">NCTC11212_03749</name>
    <name evidence="2" type="ORF">SAMN05421800_107115</name>
</gene>
<dbReference type="Pfam" id="PF01609">
    <property type="entry name" value="DDE_Tnp_1"/>
    <property type="match status" value="1"/>
</dbReference>
<dbReference type="EMBL" id="FUZE01000007">
    <property type="protein sequence ID" value="SKB74667.1"/>
    <property type="molecule type" value="Genomic_DNA"/>
</dbReference>
<comment type="caution">
    <text evidence="3">The sequence shown here is derived from an EMBL/GenBank/DDBJ whole genome shotgun (WGS) entry which is preliminary data.</text>
</comment>
<name>A0AAX2IQT1_9FLAO</name>
<feature type="domain" description="Transposase IS4-like" evidence="1">
    <location>
        <begin position="55"/>
        <end position="166"/>
    </location>
</feature>
<evidence type="ECO:0000313" key="5">
    <source>
        <dbReference type="Proteomes" id="UP000251937"/>
    </source>
</evidence>
<dbReference type="GO" id="GO:0006313">
    <property type="term" value="P:DNA transposition"/>
    <property type="evidence" value="ECO:0007669"/>
    <property type="project" value="InterPro"/>
</dbReference>
<reference evidence="3 5" key="2">
    <citation type="submission" date="2018-06" db="EMBL/GenBank/DDBJ databases">
        <authorList>
            <consortium name="Pathogen Informatics"/>
            <person name="Doyle S."/>
        </authorList>
    </citation>
    <scope>NUCLEOTIDE SEQUENCE [LARGE SCALE GENOMIC DNA]</scope>
    <source>
        <strain evidence="3 5">NCTC11212</strain>
    </source>
</reference>
<dbReference type="EMBL" id="UAVR01000019">
    <property type="protein sequence ID" value="SQA92107.1"/>
    <property type="molecule type" value="Genomic_DNA"/>
</dbReference>
<keyword evidence="4" id="KW-1185">Reference proteome</keyword>
<organism evidence="3 5">
    <name type="scientific">Chryseobacterium balustinum</name>
    <dbReference type="NCBI Taxonomy" id="246"/>
    <lineage>
        <taxon>Bacteria</taxon>
        <taxon>Pseudomonadati</taxon>
        <taxon>Bacteroidota</taxon>
        <taxon>Flavobacteriia</taxon>
        <taxon>Flavobacteriales</taxon>
        <taxon>Weeksellaceae</taxon>
        <taxon>Chryseobacterium group</taxon>
        <taxon>Chryseobacterium</taxon>
    </lineage>
</organism>
<protein>
    <submittedName>
        <fullName evidence="2 3">Transposase</fullName>
    </submittedName>
</protein>
<dbReference type="AlphaFoldDB" id="A0AAX2IQT1"/>
<accession>A0AAX2IQT1</accession>